<dbReference type="InterPro" id="IPR025241">
    <property type="entry name" value="DUF4190"/>
</dbReference>
<evidence type="ECO:0000256" key="2">
    <source>
        <dbReference type="SAM" id="Phobius"/>
    </source>
</evidence>
<sequence length="389" mass="39522">MTSDDERSPNTPTSPGGASERARELWSMSDDATPRETESTRTGPTGAGSPSPGSAGPAPTGGSHGTAPWERVPSAPISAPSPPRGRDLPDSGRPGPRGPLPPAPGAPAGPGGPASSQRSGPPPGGPRPPGPGGPGQPGGPRPQPSRSNGPGPAGDPGAPPRPAGAYTTGPRPRPVPGTPPGNPGPLTPGGRPPAGHRPPPGAKPVSPQGNPLQGNPTQWTGAPRPDTLGGRPGTAPSRPEPPRSHLDALEDETRRSDAADATVFVKPSAAPAKQNDDTPGNDDRTTFTPVSQAYSANTNPAFEDDPEDNVAPQSGPRLNRLAVWALILSGLGITFPIGLVLGYRARAQIRRTRGQTGLPFADVAIWLGWAYLGVLVFGLLVYSWILFAA</sequence>
<gene>
    <name evidence="4" type="ORF">QBL07_18540</name>
</gene>
<feature type="compositionally biased region" description="Polar residues" evidence="1">
    <location>
        <begin position="207"/>
        <end position="220"/>
    </location>
</feature>
<name>A0AAW6RFM7_GORRU</name>
<protein>
    <submittedName>
        <fullName evidence="4">DUF4190 domain-containing protein</fullName>
    </submittedName>
</protein>
<proteinExistence type="predicted"/>
<feature type="compositionally biased region" description="Pro residues" evidence="1">
    <location>
        <begin position="120"/>
        <end position="143"/>
    </location>
</feature>
<evidence type="ECO:0000259" key="3">
    <source>
        <dbReference type="Pfam" id="PF13828"/>
    </source>
</evidence>
<feature type="transmembrane region" description="Helical" evidence="2">
    <location>
        <begin position="363"/>
        <end position="387"/>
    </location>
</feature>
<dbReference type="AlphaFoldDB" id="A0AAW6RFM7"/>
<keyword evidence="2" id="KW-0472">Membrane</keyword>
<feature type="domain" description="DUF4190" evidence="3">
    <location>
        <begin position="321"/>
        <end position="376"/>
    </location>
</feature>
<dbReference type="EMBL" id="JARUXG010000013">
    <property type="protein sequence ID" value="MDG6782817.1"/>
    <property type="molecule type" value="Genomic_DNA"/>
</dbReference>
<feature type="compositionally biased region" description="Low complexity" evidence="1">
    <location>
        <begin position="42"/>
        <end position="78"/>
    </location>
</feature>
<feature type="compositionally biased region" description="Basic and acidic residues" evidence="1">
    <location>
        <begin position="240"/>
        <end position="258"/>
    </location>
</feature>
<feature type="transmembrane region" description="Helical" evidence="2">
    <location>
        <begin position="321"/>
        <end position="343"/>
    </location>
</feature>
<reference evidence="4" key="1">
    <citation type="submission" date="2023-04" db="EMBL/GenBank/DDBJ databases">
        <title>Characterization and analysis of the complete genome of Gordonia rubripertincta 112, the degrader of aromatic and aliphatic compounds.</title>
        <authorList>
            <person name="Frantsuzova E."/>
            <person name="Bogun A."/>
            <person name="Delegan Y."/>
        </authorList>
    </citation>
    <scope>NUCLEOTIDE SEQUENCE</scope>
    <source>
        <strain evidence="4">112</strain>
    </source>
</reference>
<evidence type="ECO:0000313" key="4">
    <source>
        <dbReference type="EMBL" id="MDG6782817.1"/>
    </source>
</evidence>
<keyword evidence="2" id="KW-0812">Transmembrane</keyword>
<evidence type="ECO:0000256" key="1">
    <source>
        <dbReference type="SAM" id="MobiDB-lite"/>
    </source>
</evidence>
<comment type="caution">
    <text evidence="4">The sequence shown here is derived from an EMBL/GenBank/DDBJ whole genome shotgun (WGS) entry which is preliminary data.</text>
</comment>
<feature type="compositionally biased region" description="Pro residues" evidence="1">
    <location>
        <begin position="96"/>
        <end position="107"/>
    </location>
</feature>
<dbReference type="RefSeq" id="WP_005200419.1">
    <property type="nucleotide sequence ID" value="NZ_CP136136.1"/>
</dbReference>
<organism evidence="4">
    <name type="scientific">Gordonia rubripertincta</name>
    <name type="common">Rhodococcus corallinus</name>
    <dbReference type="NCBI Taxonomy" id="36822"/>
    <lineage>
        <taxon>Bacteria</taxon>
        <taxon>Bacillati</taxon>
        <taxon>Actinomycetota</taxon>
        <taxon>Actinomycetes</taxon>
        <taxon>Mycobacteriales</taxon>
        <taxon>Gordoniaceae</taxon>
        <taxon>Gordonia</taxon>
    </lineage>
</organism>
<accession>A0AAW6RFM7</accession>
<dbReference type="Pfam" id="PF13828">
    <property type="entry name" value="DUF4190"/>
    <property type="match status" value="1"/>
</dbReference>
<feature type="compositionally biased region" description="Pro residues" evidence="1">
    <location>
        <begin position="171"/>
        <end position="186"/>
    </location>
</feature>
<keyword evidence="2" id="KW-1133">Transmembrane helix</keyword>
<feature type="region of interest" description="Disordered" evidence="1">
    <location>
        <begin position="1"/>
        <end position="288"/>
    </location>
</feature>